<dbReference type="OrthoDB" id="27680at2759"/>
<dbReference type="Proteomes" id="UP000190648">
    <property type="component" value="Unassembled WGS sequence"/>
</dbReference>
<dbReference type="AlphaFoldDB" id="A0A1V4KL01"/>
<evidence type="ECO:0000256" key="2">
    <source>
        <dbReference type="ARBA" id="ARBA00055252"/>
    </source>
</evidence>
<dbReference type="GO" id="GO:0005096">
    <property type="term" value="F:GTPase activator activity"/>
    <property type="evidence" value="ECO:0007669"/>
    <property type="project" value="UniProtKB-KW"/>
</dbReference>
<proteinExistence type="predicted"/>
<dbReference type="GO" id="GO:0007165">
    <property type="term" value="P:signal transduction"/>
    <property type="evidence" value="ECO:0007669"/>
    <property type="project" value="InterPro"/>
</dbReference>
<dbReference type="GO" id="GO:0005737">
    <property type="term" value="C:cytoplasm"/>
    <property type="evidence" value="ECO:0007669"/>
    <property type="project" value="TreeGrafter"/>
</dbReference>
<keyword evidence="1" id="KW-0343">GTPase activation</keyword>
<dbReference type="SMART" id="SM00324">
    <property type="entry name" value="RhoGAP"/>
    <property type="match status" value="1"/>
</dbReference>
<organism evidence="6 7">
    <name type="scientific">Patagioenas fasciata monilis</name>
    <dbReference type="NCBI Taxonomy" id="372326"/>
    <lineage>
        <taxon>Eukaryota</taxon>
        <taxon>Metazoa</taxon>
        <taxon>Chordata</taxon>
        <taxon>Craniata</taxon>
        <taxon>Vertebrata</taxon>
        <taxon>Euteleostomi</taxon>
        <taxon>Archelosauria</taxon>
        <taxon>Archosauria</taxon>
        <taxon>Dinosauria</taxon>
        <taxon>Saurischia</taxon>
        <taxon>Theropoda</taxon>
        <taxon>Coelurosauria</taxon>
        <taxon>Aves</taxon>
        <taxon>Neognathae</taxon>
        <taxon>Neoaves</taxon>
        <taxon>Columbimorphae</taxon>
        <taxon>Columbiformes</taxon>
        <taxon>Columbidae</taxon>
        <taxon>Patagioenas</taxon>
    </lineage>
</organism>
<sequence>MKYPLVPLVTELTFPILFFWLCLPFVMLLIIIIIWLQLLLNEAQVPSEEETQKQSFDEHDSDSKFEDELTEEENQNDTLSTETQEEMQFSGSPEKPRPKPAYLNFKPKGPKQSFLAAISDNWSQSQRIKPSHTEKSNLCNIVMLLCTTLSSLTWNFVTQLLQISNVLRIHLLPSSLSSRLSSAPPVQPLPAAERSSSRNCPCKMNQLPPKSPLASPVSEGVNSRVESSDNLSMDSFWLEVENIKQSVEAEQEECSLADVKTQEEGEAEAEWLQDAGLSDLLGDRASDNENIVLLSTLTKTQAAAVQRRLDTYSRSRRRKNKHPVRDVRDIFGVVSSEETAAEKEEPSTDQLWHNLRTSNVHKSETQDYSCTVRTPGKEEVFNMDVAYSEQAAVLLKGSFLSESRRLKDGNALTKFKIPKGRLGVTRIGDLSAQDMKKIPTLALIELTALCDVLGFELKRNKAAKLKTTEKRLFGVPLNTLLANDQKLLPNTKVPLLLQALLSCLEKRGLETEGILRVSGSQTRIKSLEQKLEKDFYTGLFRWDEVHQNDVSGLLKRFIRELPAPLLTAEYLPAFAAVQNIPDLKQRLQALNLLILILPEPNRNTLKALLEFLSKVVSRENNNKMNLWNVSTVMAPNLFMHKGLPNKIPEGKEKQLAEGAADVVRMMIHYQDLLWTVSSFLVAQVRKLNETNSKRYQFCDKRIKNLLRKIHADKDKVEKNQAEPSKIVKVHASLLLKDSLEVHLNNATRVADVLRQFQKNLCQNGWNIVNTVNLLKCNNSMESTNFLLYEVGGNIGERCLDPDTYLLDLYHINPHAEWSVRLGLELSALLFSSKISEIPRQRKGKKPNLTQLRSSPGWTAPMSLDLGIAAISCLQGSAPGLSAPDTERARSTAHGPRAPTSPRNITSICRVPSSSFLILSRTAPLSGVPVTDSRLLGRRRGKHSYYTGVNLAMELSGEARRGFLPCFQWQIPPHSW</sequence>
<dbReference type="Pfam" id="PF00620">
    <property type="entry name" value="RhoGAP"/>
    <property type="match status" value="1"/>
</dbReference>
<dbReference type="PANTHER" id="PTHR14963:SF4">
    <property type="entry name" value="RHO GTPASE-ACTIVATING PROTEIN 40"/>
    <property type="match status" value="1"/>
</dbReference>
<dbReference type="GO" id="GO:0030833">
    <property type="term" value="P:regulation of actin filament polymerization"/>
    <property type="evidence" value="ECO:0007669"/>
    <property type="project" value="TreeGrafter"/>
</dbReference>
<dbReference type="GO" id="GO:0051056">
    <property type="term" value="P:regulation of small GTPase mediated signal transduction"/>
    <property type="evidence" value="ECO:0007669"/>
    <property type="project" value="TreeGrafter"/>
</dbReference>
<dbReference type="CDD" id="cd04391">
    <property type="entry name" value="RhoGAP_ARHGAP18"/>
    <property type="match status" value="1"/>
</dbReference>
<feature type="region of interest" description="Disordered" evidence="3">
    <location>
        <begin position="178"/>
        <end position="224"/>
    </location>
</feature>
<evidence type="ECO:0000256" key="3">
    <source>
        <dbReference type="SAM" id="MobiDB-lite"/>
    </source>
</evidence>
<keyword evidence="4" id="KW-0812">Transmembrane</keyword>
<protein>
    <submittedName>
        <fullName evidence="6">Rho GTPase-activating protein 40 isoform B</fullName>
    </submittedName>
</protein>
<gene>
    <name evidence="6" type="ORF">AV530_018157</name>
</gene>
<dbReference type="GO" id="GO:0045444">
    <property type="term" value="P:fat cell differentiation"/>
    <property type="evidence" value="ECO:0007669"/>
    <property type="project" value="InterPro"/>
</dbReference>
<comment type="function">
    <text evidence="2">GTPase activator for the Rho-type GTPases by converting them to an inactive GDP-bound state.</text>
</comment>
<evidence type="ECO:0000256" key="1">
    <source>
        <dbReference type="ARBA" id="ARBA00022468"/>
    </source>
</evidence>
<dbReference type="Pfam" id="PF25442">
    <property type="entry name" value="Ubiquitin_RHG40_C"/>
    <property type="match status" value="1"/>
</dbReference>
<dbReference type="EMBL" id="LSYS01002950">
    <property type="protein sequence ID" value="OPJ85132.1"/>
    <property type="molecule type" value="Genomic_DNA"/>
</dbReference>
<reference evidence="6 7" key="1">
    <citation type="submission" date="2016-02" db="EMBL/GenBank/DDBJ databases">
        <title>Band-tailed pigeon sequencing and assembly.</title>
        <authorList>
            <person name="Soares A.E."/>
            <person name="Novak B.J."/>
            <person name="Rice E.S."/>
            <person name="O'Connell B."/>
            <person name="Chang D."/>
            <person name="Weber S."/>
            <person name="Shapiro B."/>
        </authorList>
    </citation>
    <scope>NUCLEOTIDE SEQUENCE [LARGE SCALE GENOMIC DNA]</scope>
    <source>
        <strain evidence="6">BTP2013</strain>
        <tissue evidence="6">Blood</tissue>
    </source>
</reference>
<evidence type="ECO:0000313" key="7">
    <source>
        <dbReference type="Proteomes" id="UP000190648"/>
    </source>
</evidence>
<dbReference type="SUPFAM" id="SSF48350">
    <property type="entry name" value="GTPase activation domain, GAP"/>
    <property type="match status" value="1"/>
</dbReference>
<dbReference type="STRING" id="372326.A0A1V4KL01"/>
<evidence type="ECO:0000256" key="4">
    <source>
        <dbReference type="SAM" id="Phobius"/>
    </source>
</evidence>
<dbReference type="InterPro" id="IPR000198">
    <property type="entry name" value="RhoGAP_dom"/>
</dbReference>
<name>A0A1V4KL01_PATFA</name>
<feature type="region of interest" description="Disordered" evidence="3">
    <location>
        <begin position="50"/>
        <end position="103"/>
    </location>
</feature>
<dbReference type="PANTHER" id="PTHR14963">
    <property type="entry name" value="RHO GTPASE ACTIVATING PROTEIN 18,19-RELATED"/>
    <property type="match status" value="1"/>
</dbReference>
<keyword evidence="4" id="KW-1133">Transmembrane helix</keyword>
<keyword evidence="4" id="KW-0472">Membrane</keyword>
<dbReference type="InterPro" id="IPR027938">
    <property type="entry name" value="Adipogenin"/>
</dbReference>
<feature type="compositionally biased region" description="Polar residues" evidence="3">
    <location>
        <begin position="76"/>
        <end position="91"/>
    </location>
</feature>
<dbReference type="InterPro" id="IPR008936">
    <property type="entry name" value="Rho_GTPase_activation_prot"/>
</dbReference>
<feature type="compositionally biased region" description="Basic and acidic residues" evidence="3">
    <location>
        <begin position="50"/>
        <end position="67"/>
    </location>
</feature>
<dbReference type="PROSITE" id="PS50238">
    <property type="entry name" value="RHOGAP"/>
    <property type="match status" value="1"/>
</dbReference>
<comment type="caution">
    <text evidence="6">The sequence shown here is derived from an EMBL/GenBank/DDBJ whole genome shotgun (WGS) entry which is preliminary data.</text>
</comment>
<feature type="region of interest" description="Disordered" evidence="3">
    <location>
        <begin position="880"/>
        <end position="903"/>
    </location>
</feature>
<dbReference type="Pfam" id="PF15202">
    <property type="entry name" value="Adipogenin"/>
    <property type="match status" value="1"/>
</dbReference>
<evidence type="ECO:0000259" key="5">
    <source>
        <dbReference type="PROSITE" id="PS50238"/>
    </source>
</evidence>
<dbReference type="InterPro" id="IPR057323">
    <property type="entry name" value="RHG40/28/18_ubiquitin"/>
</dbReference>
<accession>A0A1V4KL01</accession>
<feature type="transmembrane region" description="Helical" evidence="4">
    <location>
        <begin position="12"/>
        <end position="36"/>
    </location>
</feature>
<evidence type="ECO:0000313" key="6">
    <source>
        <dbReference type="EMBL" id="OPJ85132.1"/>
    </source>
</evidence>
<feature type="domain" description="Rho-GAP" evidence="5">
    <location>
        <begin position="475"/>
        <end position="674"/>
    </location>
</feature>
<dbReference type="Gene3D" id="1.10.555.10">
    <property type="entry name" value="Rho GTPase activation protein"/>
    <property type="match status" value="1"/>
</dbReference>
<keyword evidence="7" id="KW-1185">Reference proteome</keyword>
<dbReference type="FunFam" id="1.10.555.10:FF:000018">
    <property type="entry name" value="Rho GTPase activating protein 28"/>
    <property type="match status" value="1"/>
</dbReference>